<dbReference type="EMBL" id="JAWLKH010000002">
    <property type="protein sequence ID" value="MDV6310848.1"/>
    <property type="molecule type" value="Genomic_DNA"/>
</dbReference>
<dbReference type="AlphaFoldDB" id="A0AAE4U7Z7"/>
<accession>A0AAE4U7Z7</accession>
<dbReference type="Proteomes" id="UP001185922">
    <property type="component" value="Unassembled WGS sequence"/>
</dbReference>
<evidence type="ECO:0000313" key="2">
    <source>
        <dbReference type="Proteomes" id="UP001185922"/>
    </source>
</evidence>
<protein>
    <submittedName>
        <fullName evidence="1">Uncharacterized protein</fullName>
    </submittedName>
</protein>
<comment type="caution">
    <text evidence="1">The sequence shown here is derived from an EMBL/GenBank/DDBJ whole genome shotgun (WGS) entry which is preliminary data.</text>
</comment>
<sequence>MLSRVDRLPGGVARLASAVPDEDIIRCLHLLVATVMDVTGASTPEVRDVIRQWRQQGSAEPAGVASLRVVAAQHDFDSFAHQRRGDTDRQLDSFRRARAVDCVLAAMSVSTAAEAPRTALREAAYEAAAALGGTAGVVGVLADYVA</sequence>
<evidence type="ECO:0000313" key="1">
    <source>
        <dbReference type="EMBL" id="MDV6310848.1"/>
    </source>
</evidence>
<dbReference type="RefSeq" id="WP_006434532.1">
    <property type="nucleotide sequence ID" value="NZ_CP096596.1"/>
</dbReference>
<name>A0AAE4U7Z7_9ACTN</name>
<gene>
    <name evidence="1" type="ORF">R3Q15_02850</name>
</gene>
<reference evidence="1" key="1">
    <citation type="submission" date="2023-10" db="EMBL/GenBank/DDBJ databases">
        <title>Development of a sustainable strategy for remediation of hydrocarbon-contaminated territories based on the waste exchange concept.</title>
        <authorList>
            <person name="Krivoruchko A."/>
        </authorList>
    </citation>
    <scope>NUCLEOTIDE SEQUENCE</scope>
    <source>
        <strain evidence="1">IEGM 1279</strain>
    </source>
</reference>
<proteinExistence type="predicted"/>
<organism evidence="1 2">
    <name type="scientific">Gordonia amicalis</name>
    <dbReference type="NCBI Taxonomy" id="89053"/>
    <lineage>
        <taxon>Bacteria</taxon>
        <taxon>Bacillati</taxon>
        <taxon>Actinomycetota</taxon>
        <taxon>Actinomycetes</taxon>
        <taxon>Mycobacteriales</taxon>
        <taxon>Gordoniaceae</taxon>
        <taxon>Gordonia</taxon>
    </lineage>
</organism>